<dbReference type="PRINTS" id="PR01959">
    <property type="entry name" value="SBIMPHPHTASE"/>
</dbReference>
<accession>A0A5D3YN06</accession>
<evidence type="ECO:0000313" key="8">
    <source>
        <dbReference type="Proteomes" id="UP000324595"/>
    </source>
</evidence>
<dbReference type="SUPFAM" id="SSF56655">
    <property type="entry name" value="Carbohydrate phosphatase"/>
    <property type="match status" value="1"/>
</dbReference>
<reference evidence="7 8" key="1">
    <citation type="submission" date="2019-07" db="EMBL/GenBank/DDBJ databases">
        <title>Genomic Encyclopedia of Archaeal and Bacterial Type Strains, Phase II (KMG-II): from individual species to whole genera.</title>
        <authorList>
            <person name="Goeker M."/>
        </authorList>
    </citation>
    <scope>NUCLEOTIDE SEQUENCE [LARGE SCALE GENOMIC DNA]</scope>
    <source>
        <strain evidence="7 8">DSM 21935</strain>
    </source>
</reference>
<dbReference type="PRINTS" id="PR00377">
    <property type="entry name" value="IMPHPHTASES"/>
</dbReference>
<dbReference type="Gene3D" id="3.40.190.80">
    <property type="match status" value="1"/>
</dbReference>
<evidence type="ECO:0000256" key="4">
    <source>
        <dbReference type="ARBA" id="ARBA00022842"/>
    </source>
</evidence>
<dbReference type="PROSITE" id="PS00629">
    <property type="entry name" value="IMP_1"/>
    <property type="match status" value="1"/>
</dbReference>
<feature type="binding site" evidence="5">
    <location>
        <position position="86"/>
    </location>
    <ligand>
        <name>Mg(2+)</name>
        <dbReference type="ChEBI" id="CHEBI:18420"/>
        <label>1</label>
        <note>catalytic</note>
    </ligand>
</feature>
<dbReference type="Pfam" id="PF00459">
    <property type="entry name" value="Inositol_P"/>
    <property type="match status" value="1"/>
</dbReference>
<dbReference type="EC" id="3.1.3.25" evidence="6"/>
<evidence type="ECO:0000256" key="3">
    <source>
        <dbReference type="ARBA" id="ARBA00022801"/>
    </source>
</evidence>
<evidence type="ECO:0000313" key="7">
    <source>
        <dbReference type="EMBL" id="TYP95516.1"/>
    </source>
</evidence>
<dbReference type="AlphaFoldDB" id="A0A5D3YN06"/>
<dbReference type="PANTHER" id="PTHR20854:SF17">
    <property type="entry name" value="PHOSPHATASE IMPL1, CHLOROPLASTIC"/>
    <property type="match status" value="1"/>
</dbReference>
<evidence type="ECO:0000256" key="1">
    <source>
        <dbReference type="ARBA" id="ARBA00001946"/>
    </source>
</evidence>
<dbReference type="GO" id="GO:0008934">
    <property type="term" value="F:inositol monophosphate 1-phosphatase activity"/>
    <property type="evidence" value="ECO:0007669"/>
    <property type="project" value="InterPro"/>
</dbReference>
<protein>
    <recommendedName>
        <fullName evidence="6">Inositol-1-monophosphatase</fullName>
        <ecNumber evidence="6">3.1.3.25</ecNumber>
    </recommendedName>
</protein>
<comment type="similarity">
    <text evidence="6">Belongs to the inositol monophosphatase superfamily.</text>
</comment>
<dbReference type="GO" id="GO:0006020">
    <property type="term" value="P:inositol metabolic process"/>
    <property type="evidence" value="ECO:0007669"/>
    <property type="project" value="TreeGrafter"/>
</dbReference>
<feature type="binding site" evidence="5">
    <location>
        <position position="69"/>
    </location>
    <ligand>
        <name>Mg(2+)</name>
        <dbReference type="ChEBI" id="CHEBI:18420"/>
        <label>1</label>
        <note>catalytic</note>
    </ligand>
</feature>
<dbReference type="CDD" id="cd01639">
    <property type="entry name" value="IMPase"/>
    <property type="match status" value="1"/>
</dbReference>
<dbReference type="RefSeq" id="WP_148898181.1">
    <property type="nucleotide sequence ID" value="NZ_VNHY01000001.1"/>
</dbReference>
<comment type="cofactor">
    <cofactor evidence="1 5 6">
        <name>Mg(2+)</name>
        <dbReference type="ChEBI" id="CHEBI:18420"/>
    </cofactor>
</comment>
<dbReference type="InterPro" id="IPR033942">
    <property type="entry name" value="IMPase"/>
</dbReference>
<dbReference type="GO" id="GO:0007165">
    <property type="term" value="P:signal transduction"/>
    <property type="evidence" value="ECO:0007669"/>
    <property type="project" value="TreeGrafter"/>
</dbReference>
<gene>
    <name evidence="7" type="ORF">LX73_0823</name>
</gene>
<comment type="caution">
    <text evidence="7">The sequence shown here is derived from an EMBL/GenBank/DDBJ whole genome shotgun (WGS) entry which is preliminary data.</text>
</comment>
<dbReference type="Gene3D" id="3.30.540.10">
    <property type="entry name" value="Fructose-1,6-Bisphosphatase, subunit A, domain 1"/>
    <property type="match status" value="1"/>
</dbReference>
<keyword evidence="8" id="KW-1185">Reference proteome</keyword>
<dbReference type="OrthoDB" id="9772456at2"/>
<feature type="binding site" evidence="5">
    <location>
        <position position="214"/>
    </location>
    <ligand>
        <name>Mg(2+)</name>
        <dbReference type="ChEBI" id="CHEBI:18420"/>
        <label>1</label>
        <note>catalytic</note>
    </ligand>
</feature>
<sequence>MSKYLEELTVSKKAVKSAAEIIQNYQTERNFSVDYKGKNDLVTEADVKAEEQILSIIESNFPADYILAEESAEELTLPEERTWLIDPIDGTTNFAHGFPVYCVSIGLWENRKPQVGVVLEVSSGELFTALNGHGAYRNGNPISVSKCDDPQKAMVGTGFPYNDMSLVDHYLQFFRMLMNNVQAVRRAGAASYDLCCVACGRFDGFYEYALNPWDVGAAALIVQEAGGIVSDWKGSDNWLLGRRIMAGNAVVHDFLLDEMENYFSEEERNGRREMI</sequence>
<dbReference type="InterPro" id="IPR022337">
    <property type="entry name" value="Inositol_monophosphatase_SuhB"/>
</dbReference>
<evidence type="ECO:0000256" key="6">
    <source>
        <dbReference type="RuleBase" id="RU364068"/>
    </source>
</evidence>
<evidence type="ECO:0000256" key="2">
    <source>
        <dbReference type="ARBA" id="ARBA00022723"/>
    </source>
</evidence>
<keyword evidence="4 5" id="KW-0460">Magnesium</keyword>
<dbReference type="EMBL" id="VNHY01000001">
    <property type="protein sequence ID" value="TYP95516.1"/>
    <property type="molecule type" value="Genomic_DNA"/>
</dbReference>
<dbReference type="InterPro" id="IPR000760">
    <property type="entry name" value="Inositol_monophosphatase-like"/>
</dbReference>
<evidence type="ECO:0000256" key="5">
    <source>
        <dbReference type="PIRSR" id="PIRSR600760-2"/>
    </source>
</evidence>
<proteinExistence type="inferred from homology"/>
<comment type="catalytic activity">
    <reaction evidence="6">
        <text>a myo-inositol phosphate + H2O = myo-inositol + phosphate</text>
        <dbReference type="Rhea" id="RHEA:24056"/>
        <dbReference type="ChEBI" id="CHEBI:15377"/>
        <dbReference type="ChEBI" id="CHEBI:17268"/>
        <dbReference type="ChEBI" id="CHEBI:43474"/>
        <dbReference type="ChEBI" id="CHEBI:84139"/>
        <dbReference type="EC" id="3.1.3.25"/>
    </reaction>
</comment>
<dbReference type="FunFam" id="3.30.540.10:FF:000003">
    <property type="entry name" value="Inositol-1-monophosphatase"/>
    <property type="match status" value="1"/>
</dbReference>
<dbReference type="Proteomes" id="UP000324595">
    <property type="component" value="Unassembled WGS sequence"/>
</dbReference>
<feature type="binding site" evidence="5">
    <location>
        <position position="89"/>
    </location>
    <ligand>
        <name>Mg(2+)</name>
        <dbReference type="ChEBI" id="CHEBI:18420"/>
        <label>1</label>
        <note>catalytic</note>
    </ligand>
</feature>
<dbReference type="GO" id="GO:0046872">
    <property type="term" value="F:metal ion binding"/>
    <property type="evidence" value="ECO:0007669"/>
    <property type="project" value="UniProtKB-KW"/>
</dbReference>
<dbReference type="InterPro" id="IPR020583">
    <property type="entry name" value="Inositol_monoP_metal-BS"/>
</dbReference>
<feature type="binding site" evidence="5">
    <location>
        <position position="88"/>
    </location>
    <ligand>
        <name>Mg(2+)</name>
        <dbReference type="ChEBI" id="CHEBI:18420"/>
        <label>1</label>
        <note>catalytic</note>
    </ligand>
</feature>
<dbReference type="PANTHER" id="PTHR20854">
    <property type="entry name" value="INOSITOL MONOPHOSPHATASE"/>
    <property type="match status" value="1"/>
</dbReference>
<name>A0A5D3YN06_9BACT</name>
<keyword evidence="3 6" id="KW-0378">Hydrolase</keyword>
<organism evidence="7 8">
    <name type="scientific">Fodinibius salinus</name>
    <dbReference type="NCBI Taxonomy" id="860790"/>
    <lineage>
        <taxon>Bacteria</taxon>
        <taxon>Pseudomonadati</taxon>
        <taxon>Balneolota</taxon>
        <taxon>Balneolia</taxon>
        <taxon>Balneolales</taxon>
        <taxon>Balneolaceae</taxon>
        <taxon>Fodinibius</taxon>
    </lineage>
</organism>
<keyword evidence="2 5" id="KW-0479">Metal-binding</keyword>